<evidence type="ECO:0000256" key="8">
    <source>
        <dbReference type="RuleBase" id="RU000416"/>
    </source>
</evidence>
<dbReference type="InterPro" id="IPR050750">
    <property type="entry name" value="C5-MTase"/>
</dbReference>
<proteinExistence type="inferred from homology"/>
<dbReference type="EC" id="2.1.1.37" evidence="1"/>
<comment type="catalytic activity">
    <reaction evidence="6">
        <text>a 2'-deoxycytidine in DNA + S-adenosyl-L-methionine = a 5-methyl-2'-deoxycytidine in DNA + S-adenosyl-L-homocysteine + H(+)</text>
        <dbReference type="Rhea" id="RHEA:13681"/>
        <dbReference type="Rhea" id="RHEA-COMP:11369"/>
        <dbReference type="Rhea" id="RHEA-COMP:11370"/>
        <dbReference type="ChEBI" id="CHEBI:15378"/>
        <dbReference type="ChEBI" id="CHEBI:57856"/>
        <dbReference type="ChEBI" id="CHEBI:59789"/>
        <dbReference type="ChEBI" id="CHEBI:85452"/>
        <dbReference type="ChEBI" id="CHEBI:85454"/>
        <dbReference type="EC" id="2.1.1.37"/>
    </reaction>
</comment>
<evidence type="ECO:0000256" key="3">
    <source>
        <dbReference type="ARBA" id="ARBA00022679"/>
    </source>
</evidence>
<evidence type="ECO:0000256" key="2">
    <source>
        <dbReference type="ARBA" id="ARBA00022603"/>
    </source>
</evidence>
<dbReference type="REBASE" id="47372">
    <property type="entry name" value="M.Hpy169ORF1950P"/>
</dbReference>
<dbReference type="PROSITE" id="PS51679">
    <property type="entry name" value="SAM_MT_C5"/>
    <property type="match status" value="1"/>
</dbReference>
<dbReference type="RefSeq" id="WP_000862787.1">
    <property type="nucleotide sequence ID" value="NC_017740.1"/>
</dbReference>
<name>A0A0E0WCL1_HELPX</name>
<dbReference type="GO" id="GO:0009307">
    <property type="term" value="P:DNA restriction-modification system"/>
    <property type="evidence" value="ECO:0007669"/>
    <property type="project" value="UniProtKB-KW"/>
</dbReference>
<evidence type="ECO:0000256" key="4">
    <source>
        <dbReference type="ARBA" id="ARBA00022691"/>
    </source>
</evidence>
<dbReference type="PANTHER" id="PTHR46098:SF1">
    <property type="entry name" value="TRNA (CYTOSINE(38)-C(5))-METHYLTRANSFERASE"/>
    <property type="match status" value="1"/>
</dbReference>
<evidence type="ECO:0000256" key="7">
    <source>
        <dbReference type="PROSITE-ProRule" id="PRU01016"/>
    </source>
</evidence>
<evidence type="ECO:0000256" key="5">
    <source>
        <dbReference type="ARBA" id="ARBA00022747"/>
    </source>
</evidence>
<dbReference type="PROSITE" id="PS00095">
    <property type="entry name" value="C5_MTASE_2"/>
    <property type="match status" value="1"/>
</dbReference>
<dbReference type="CDD" id="cd00315">
    <property type="entry name" value="Cyt_C5_DNA_methylase"/>
    <property type="match status" value="1"/>
</dbReference>
<keyword evidence="2 7" id="KW-0489">Methyltransferase</keyword>
<evidence type="ECO:0000313" key="10">
    <source>
        <dbReference type="Proteomes" id="UP000005007"/>
    </source>
</evidence>
<dbReference type="GO" id="GO:0032259">
    <property type="term" value="P:methylation"/>
    <property type="evidence" value="ECO:0007669"/>
    <property type="project" value="UniProtKB-KW"/>
</dbReference>
<dbReference type="PRINTS" id="PR00105">
    <property type="entry name" value="C5METTRFRASE"/>
</dbReference>
<keyword evidence="3 7" id="KW-0808">Transferase</keyword>
<sequence>MKVGSLFAGIGGFECAFLQAGFEIGWANELDKDACNTYRANFKHKLLEQDIKDLNPNELEDVGLISAGFPCQAFSIAGLQKGLNDERGAIVMEMFRIIQAKKPQVLLLENVKNLVSHNKGETLKFILETLKNLGYFVHYKILNTYEYSTVPQNRERIYIIGFLDKNHYKRFHFPLKINHTQSIKDLLEIKVGEEFYYKQYRFYETLKKEITKRDTCYQWRRHYVRENKNNLCPTLTANMGTGGHNVPLVLDEQGIRKLTPKECLNFQGFAKDYVLPNTAKSKLYKQIGNSVSVPVIKALALEIKKVVYG</sequence>
<dbReference type="Pfam" id="PF00145">
    <property type="entry name" value="DNA_methylase"/>
    <property type="match status" value="1"/>
</dbReference>
<dbReference type="EMBL" id="CP003473">
    <property type="protein sequence ID" value="AFH99090.1"/>
    <property type="molecule type" value="Genomic_DNA"/>
</dbReference>
<dbReference type="KEGG" id="hhq:HPSH169_01950"/>
<dbReference type="Gene3D" id="3.90.120.10">
    <property type="entry name" value="DNA Methylase, subunit A, domain 2"/>
    <property type="match status" value="1"/>
</dbReference>
<organism evidence="9 10">
    <name type="scientific">Helicobacter pylori Shi169</name>
    <dbReference type="NCBI Taxonomy" id="1163741"/>
    <lineage>
        <taxon>Bacteria</taxon>
        <taxon>Pseudomonadati</taxon>
        <taxon>Campylobacterota</taxon>
        <taxon>Epsilonproteobacteria</taxon>
        <taxon>Campylobacterales</taxon>
        <taxon>Helicobacteraceae</taxon>
        <taxon>Helicobacter</taxon>
    </lineage>
</organism>
<dbReference type="PATRIC" id="fig|1163741.3.peg.391"/>
<accession>A0A0E0WCL1</accession>
<dbReference type="Gene3D" id="3.40.50.150">
    <property type="entry name" value="Vaccinia Virus protein VP39"/>
    <property type="match status" value="1"/>
</dbReference>
<comment type="similarity">
    <text evidence="7 8">Belongs to the class I-like SAM-binding methyltransferase superfamily. C5-methyltransferase family.</text>
</comment>
<dbReference type="NCBIfam" id="TIGR00675">
    <property type="entry name" value="dcm"/>
    <property type="match status" value="1"/>
</dbReference>
<gene>
    <name evidence="9" type="ORF">HPSH169_01950</name>
</gene>
<dbReference type="Proteomes" id="UP000005007">
    <property type="component" value="Chromosome"/>
</dbReference>
<keyword evidence="4 7" id="KW-0949">S-adenosyl-L-methionine</keyword>
<dbReference type="HOGENOM" id="CLU_006958_0_1_7"/>
<dbReference type="SUPFAM" id="SSF53335">
    <property type="entry name" value="S-adenosyl-L-methionine-dependent methyltransferases"/>
    <property type="match status" value="1"/>
</dbReference>
<evidence type="ECO:0000313" key="9">
    <source>
        <dbReference type="EMBL" id="AFH99090.1"/>
    </source>
</evidence>
<protein>
    <recommendedName>
        <fullName evidence="1">DNA (cytosine-5-)-methyltransferase</fullName>
        <ecNumber evidence="1">2.1.1.37</ecNumber>
    </recommendedName>
</protein>
<keyword evidence="5" id="KW-0680">Restriction system</keyword>
<evidence type="ECO:0000256" key="6">
    <source>
        <dbReference type="ARBA" id="ARBA00047422"/>
    </source>
</evidence>
<dbReference type="InterPro" id="IPR001525">
    <property type="entry name" value="C5_MeTfrase"/>
</dbReference>
<reference evidence="9 10" key="1">
    <citation type="submission" date="2012-04" db="EMBL/GenBank/DDBJ databases">
        <authorList>
            <person name="Kersulyte D."/>
            <person name="Cabrera L."/>
            <person name="Pacheco R."/>
            <person name="Herrera P."/>
            <person name="Rodriguez C."/>
            <person name="Gilman R.H."/>
            <person name="Berg D.E."/>
        </authorList>
    </citation>
    <scope>NUCLEOTIDE SEQUENCE [LARGE SCALE GENOMIC DNA]</scope>
    <source>
        <strain evidence="9 10">Shi169</strain>
    </source>
</reference>
<evidence type="ECO:0000256" key="1">
    <source>
        <dbReference type="ARBA" id="ARBA00011975"/>
    </source>
</evidence>
<dbReference type="InterPro" id="IPR029063">
    <property type="entry name" value="SAM-dependent_MTases_sf"/>
</dbReference>
<dbReference type="PANTHER" id="PTHR46098">
    <property type="entry name" value="TRNA (CYTOSINE(38)-C(5))-METHYLTRANSFERASE"/>
    <property type="match status" value="1"/>
</dbReference>
<dbReference type="GO" id="GO:0003886">
    <property type="term" value="F:DNA (cytosine-5-)-methyltransferase activity"/>
    <property type="evidence" value="ECO:0007669"/>
    <property type="project" value="UniProtKB-EC"/>
</dbReference>
<dbReference type="InterPro" id="IPR031303">
    <property type="entry name" value="C5_meth_CS"/>
</dbReference>
<dbReference type="AlphaFoldDB" id="A0A0E0WCL1"/>
<feature type="active site" evidence="7">
    <location>
        <position position="71"/>
    </location>
</feature>